<dbReference type="SMART" id="SM00421">
    <property type="entry name" value="HTH_LUXR"/>
    <property type="match status" value="1"/>
</dbReference>
<dbReference type="GO" id="GO:0004016">
    <property type="term" value="F:adenylate cyclase activity"/>
    <property type="evidence" value="ECO:0007669"/>
    <property type="project" value="TreeGrafter"/>
</dbReference>
<dbReference type="AlphaFoldDB" id="A0A9X3SJN6"/>
<feature type="compositionally biased region" description="Low complexity" evidence="3">
    <location>
        <begin position="1"/>
        <end position="25"/>
    </location>
</feature>
<dbReference type="SUPFAM" id="SSF48452">
    <property type="entry name" value="TPR-like"/>
    <property type="match status" value="1"/>
</dbReference>
<feature type="region of interest" description="Disordered" evidence="3">
    <location>
        <begin position="1"/>
        <end position="26"/>
    </location>
</feature>
<dbReference type="Pfam" id="PF00196">
    <property type="entry name" value="GerE"/>
    <property type="match status" value="1"/>
</dbReference>
<dbReference type="RefSeq" id="WP_270029969.1">
    <property type="nucleotide sequence ID" value="NZ_JAPDDP010000116.1"/>
</dbReference>
<evidence type="ECO:0000256" key="3">
    <source>
        <dbReference type="SAM" id="MobiDB-lite"/>
    </source>
</evidence>
<evidence type="ECO:0000313" key="6">
    <source>
        <dbReference type="Proteomes" id="UP001147653"/>
    </source>
</evidence>
<evidence type="ECO:0000313" key="5">
    <source>
        <dbReference type="EMBL" id="MDA0185462.1"/>
    </source>
</evidence>
<dbReference type="GO" id="GO:0005524">
    <property type="term" value="F:ATP binding"/>
    <property type="evidence" value="ECO:0007669"/>
    <property type="project" value="UniProtKB-KW"/>
</dbReference>
<dbReference type="GO" id="GO:0005737">
    <property type="term" value="C:cytoplasm"/>
    <property type="evidence" value="ECO:0007669"/>
    <property type="project" value="TreeGrafter"/>
</dbReference>
<dbReference type="InterPro" id="IPR011990">
    <property type="entry name" value="TPR-like_helical_dom_sf"/>
</dbReference>
<accession>A0A9X3SJN6</accession>
<dbReference type="PANTHER" id="PTHR16305">
    <property type="entry name" value="TESTICULAR SOLUBLE ADENYLYL CYCLASE"/>
    <property type="match status" value="1"/>
</dbReference>
<feature type="non-terminal residue" evidence="5">
    <location>
        <position position="1"/>
    </location>
</feature>
<dbReference type="Proteomes" id="UP001147653">
    <property type="component" value="Unassembled WGS sequence"/>
</dbReference>
<dbReference type="SUPFAM" id="SSF46894">
    <property type="entry name" value="C-terminal effector domain of the bipartite response regulators"/>
    <property type="match status" value="1"/>
</dbReference>
<sequence>ARAEGPPRAGAAAPRADSPSASTAAGALSVRDLEPAEAAGIVVLAGGELEFRHPLMRSAVYHGAAPAERRAAHAALAAASEGAERAWQLAACAVAPDEEVAAALEAAALEARGRGAHATAARDLQRAAQLTPEAGPRARRLLAAAGDAVRSGEAEQAAVLLDDAHSDDPLLVADIERLRGHVEMRRGSPVEAGERLVAEADRVRGRDPRRAAAMFLEASVAHLMTGDPAGLVAAAEKARALSAGTEPAVELLATAVIGQAQIALGEIEPGIAELRACEPYLMEADPLGMVEIVGMAGHAWIWVEDWDRATKTLDRVLRAARDASAVSALIHPLAAKAHLDLRRGRWASALASASEAVELAEDAGQRALLPHALAALALVEAGLGHEADCRAHVEQARSDDPYLSAALGQLELALGRIPEAIDVLETGERQLRRRGLSSIVVQLRPDLIEAYVRAGRREEAEAQLALLEADSAEGRAARRAAAAEAASNVRALRADSLAALPVIGVGPRWVRAAAERCKGLLAPDEDFRTVFEGALKLHADLPMPFETARTQLALGERLRRAKQRAEAREPLTQALDEFERLGAKPWAERARTELRATGGSAGGRRAPAAADQLTPHELQIAVLVAQGMTNREAAAALFLSPKTIEYHLGQIYRKLDVRGRAQLARLMAMELPEGERDPAVLADALS</sequence>
<dbReference type="Gene3D" id="1.25.40.10">
    <property type="entry name" value="Tetratricopeptide repeat domain"/>
    <property type="match status" value="1"/>
</dbReference>
<dbReference type="InterPro" id="IPR036388">
    <property type="entry name" value="WH-like_DNA-bd_sf"/>
</dbReference>
<keyword evidence="1" id="KW-0547">Nucleotide-binding</keyword>
<dbReference type="PROSITE" id="PS50043">
    <property type="entry name" value="HTH_LUXR_2"/>
    <property type="match status" value="1"/>
</dbReference>
<dbReference type="InterPro" id="IPR000792">
    <property type="entry name" value="Tscrpt_reg_LuxR_C"/>
</dbReference>
<reference evidence="5" key="1">
    <citation type="submission" date="2022-10" db="EMBL/GenBank/DDBJ databases">
        <title>The WGS of Solirubrobacter phytolaccae KCTC 29190.</title>
        <authorList>
            <person name="Jiang Z."/>
        </authorList>
    </citation>
    <scope>NUCLEOTIDE SEQUENCE</scope>
    <source>
        <strain evidence="5">KCTC 29190</strain>
    </source>
</reference>
<dbReference type="EMBL" id="JAPDDP010000116">
    <property type="protein sequence ID" value="MDA0185462.1"/>
    <property type="molecule type" value="Genomic_DNA"/>
</dbReference>
<name>A0A9X3SJN6_9ACTN</name>
<keyword evidence="6" id="KW-1185">Reference proteome</keyword>
<organism evidence="5 6">
    <name type="scientific">Solirubrobacter phytolaccae</name>
    <dbReference type="NCBI Taxonomy" id="1404360"/>
    <lineage>
        <taxon>Bacteria</taxon>
        <taxon>Bacillati</taxon>
        <taxon>Actinomycetota</taxon>
        <taxon>Thermoleophilia</taxon>
        <taxon>Solirubrobacterales</taxon>
        <taxon>Solirubrobacteraceae</taxon>
        <taxon>Solirubrobacter</taxon>
    </lineage>
</organism>
<proteinExistence type="predicted"/>
<dbReference type="PANTHER" id="PTHR16305:SF35">
    <property type="entry name" value="TRANSCRIPTIONAL ACTIVATOR DOMAIN"/>
    <property type="match status" value="1"/>
</dbReference>
<dbReference type="InterPro" id="IPR016032">
    <property type="entry name" value="Sig_transdc_resp-reg_C-effctor"/>
</dbReference>
<evidence type="ECO:0000256" key="1">
    <source>
        <dbReference type="ARBA" id="ARBA00022741"/>
    </source>
</evidence>
<feature type="domain" description="HTH luxR-type" evidence="4">
    <location>
        <begin position="606"/>
        <end position="671"/>
    </location>
</feature>
<comment type="caution">
    <text evidence="5">The sequence shown here is derived from an EMBL/GenBank/DDBJ whole genome shotgun (WGS) entry which is preliminary data.</text>
</comment>
<dbReference type="PRINTS" id="PR00038">
    <property type="entry name" value="HTHLUXR"/>
</dbReference>
<dbReference type="GO" id="GO:0006355">
    <property type="term" value="P:regulation of DNA-templated transcription"/>
    <property type="evidence" value="ECO:0007669"/>
    <property type="project" value="InterPro"/>
</dbReference>
<evidence type="ECO:0000259" key="4">
    <source>
        <dbReference type="PROSITE" id="PS50043"/>
    </source>
</evidence>
<protein>
    <submittedName>
        <fullName evidence="5">Helix-turn-helix transcriptional regulator</fullName>
    </submittedName>
</protein>
<dbReference type="GO" id="GO:0003677">
    <property type="term" value="F:DNA binding"/>
    <property type="evidence" value="ECO:0007669"/>
    <property type="project" value="InterPro"/>
</dbReference>
<gene>
    <name evidence="5" type="ORF">OJ997_34465</name>
</gene>
<keyword evidence="2" id="KW-0067">ATP-binding</keyword>
<dbReference type="CDD" id="cd06170">
    <property type="entry name" value="LuxR_C_like"/>
    <property type="match status" value="1"/>
</dbReference>
<evidence type="ECO:0000256" key="2">
    <source>
        <dbReference type="ARBA" id="ARBA00022840"/>
    </source>
</evidence>
<dbReference type="Gene3D" id="1.10.10.10">
    <property type="entry name" value="Winged helix-like DNA-binding domain superfamily/Winged helix DNA-binding domain"/>
    <property type="match status" value="1"/>
</dbReference>